<dbReference type="InterPro" id="IPR036812">
    <property type="entry name" value="NAD(P)_OxRdtase_dom_sf"/>
</dbReference>
<evidence type="ECO:0000313" key="3">
    <source>
        <dbReference type="EMBL" id="ORJ19974.1"/>
    </source>
</evidence>
<dbReference type="Proteomes" id="UP000192722">
    <property type="component" value="Unassembled WGS sequence"/>
</dbReference>
<dbReference type="PANTHER" id="PTHR43625:SF77">
    <property type="entry name" value="ALDO-KETO REDUCTASE"/>
    <property type="match status" value="1"/>
</dbReference>
<dbReference type="InterPro" id="IPR023210">
    <property type="entry name" value="NADP_OxRdtase_dom"/>
</dbReference>
<dbReference type="InterPro" id="IPR050791">
    <property type="entry name" value="Aldo-Keto_reductase"/>
</dbReference>
<organism evidence="3 4">
    <name type="scientific">Rouxiella silvae</name>
    <dbReference type="NCBI Taxonomy" id="1646373"/>
    <lineage>
        <taxon>Bacteria</taxon>
        <taxon>Pseudomonadati</taxon>
        <taxon>Pseudomonadota</taxon>
        <taxon>Gammaproteobacteria</taxon>
        <taxon>Enterobacterales</taxon>
        <taxon>Yersiniaceae</taxon>
        <taxon>Rouxiella</taxon>
    </lineage>
</organism>
<feature type="domain" description="NADP-dependent oxidoreductase" evidence="2">
    <location>
        <begin position="15"/>
        <end position="123"/>
    </location>
</feature>
<comment type="caution">
    <text evidence="3">The sequence shown here is derived from an EMBL/GenBank/DDBJ whole genome shotgun (WGS) entry which is preliminary data.</text>
</comment>
<reference evidence="3 4" key="1">
    <citation type="journal article" date="2017" name="Int. J. Syst. Evol. Microbiol.">
        <title>Rouxiella badensis sp. nov. and Rouxiella silvae sp. nov. isolated from peat bog soil in Germany and emendation of the genus description.</title>
        <authorList>
            <person name="Le Fleche-Mateos A."/>
            <person name="Kugler J.H."/>
            <person name="Hansen S.H."/>
            <person name="Syldatk C."/>
            <person name="Hausmann R."/>
            <person name="Lomprez F."/>
            <person name="Vandenbogaert M."/>
            <person name="Manuguerra J.C."/>
            <person name="Grimont P.A."/>
        </authorList>
    </citation>
    <scope>NUCLEOTIDE SEQUENCE [LARGE SCALE GENOMIC DNA]</scope>
    <source>
        <strain evidence="3 4">213</strain>
    </source>
</reference>
<evidence type="ECO:0000259" key="2">
    <source>
        <dbReference type="Pfam" id="PF00248"/>
    </source>
</evidence>
<feature type="non-terminal residue" evidence="3">
    <location>
        <position position="148"/>
    </location>
</feature>
<name>A0ABX3TXP5_9GAMM</name>
<dbReference type="PANTHER" id="PTHR43625">
    <property type="entry name" value="AFLATOXIN B1 ALDEHYDE REDUCTASE"/>
    <property type="match status" value="1"/>
</dbReference>
<keyword evidence="1" id="KW-0560">Oxidoreductase</keyword>
<accession>A0ABX3TXP5</accession>
<proteinExistence type="predicted"/>
<dbReference type="Pfam" id="PF00248">
    <property type="entry name" value="Aldo_ket_red"/>
    <property type="match status" value="1"/>
</dbReference>
<protein>
    <recommendedName>
        <fullName evidence="2">NADP-dependent oxidoreductase domain-containing protein</fullName>
    </recommendedName>
</protein>
<dbReference type="SUPFAM" id="SSF51430">
    <property type="entry name" value="NAD(P)-linked oxidoreductase"/>
    <property type="match status" value="1"/>
</dbReference>
<evidence type="ECO:0000313" key="4">
    <source>
        <dbReference type="Proteomes" id="UP000192722"/>
    </source>
</evidence>
<sequence>MKTRILGKSNLKVSPIGLGCMGFSQSYPPYISDADAIKFIRTAYEKEVTFFDTAEVYGPYINEVLLGKALAPFRNEVVIASKFGFDLAKGNDTDGPNGRAVGLSSRPESIRAAVEGSLQRLGTCKHTRFSSTHFLRFPYFRPSACTLP</sequence>
<evidence type="ECO:0000256" key="1">
    <source>
        <dbReference type="ARBA" id="ARBA00023002"/>
    </source>
</evidence>
<gene>
    <name evidence="3" type="ORF">BS639_17550</name>
</gene>
<dbReference type="Gene3D" id="3.20.20.100">
    <property type="entry name" value="NADP-dependent oxidoreductase domain"/>
    <property type="match status" value="1"/>
</dbReference>
<dbReference type="RefSeq" id="WP_139804131.1">
    <property type="nucleotide sequence ID" value="NZ_MRWD01000045.1"/>
</dbReference>
<dbReference type="EMBL" id="MRWD01000045">
    <property type="protein sequence ID" value="ORJ19974.1"/>
    <property type="molecule type" value="Genomic_DNA"/>
</dbReference>
<keyword evidence="4" id="KW-1185">Reference proteome</keyword>